<feature type="compositionally biased region" description="Basic and acidic residues" evidence="1">
    <location>
        <begin position="47"/>
        <end position="59"/>
    </location>
</feature>
<feature type="region of interest" description="Disordered" evidence="1">
    <location>
        <begin position="47"/>
        <end position="76"/>
    </location>
</feature>
<dbReference type="AlphaFoldDB" id="X0YRN5"/>
<dbReference type="Pfam" id="PF04233">
    <property type="entry name" value="Phage_Mu_F"/>
    <property type="match status" value="1"/>
</dbReference>
<comment type="caution">
    <text evidence="3">The sequence shown here is derived from an EMBL/GenBank/DDBJ whole genome shotgun (WGS) entry which is preliminary data.</text>
</comment>
<evidence type="ECO:0000313" key="3">
    <source>
        <dbReference type="EMBL" id="GAG59054.1"/>
    </source>
</evidence>
<dbReference type="EMBL" id="BART01000933">
    <property type="protein sequence ID" value="GAG59054.1"/>
    <property type="molecule type" value="Genomic_DNA"/>
</dbReference>
<feature type="non-terminal residue" evidence="3">
    <location>
        <position position="282"/>
    </location>
</feature>
<gene>
    <name evidence="3" type="ORF">S01H4_03710</name>
</gene>
<feature type="domain" description="Phage head morphogenesis" evidence="2">
    <location>
        <begin position="2"/>
        <end position="88"/>
    </location>
</feature>
<dbReference type="InterPro" id="IPR006528">
    <property type="entry name" value="Phage_head_morphogenesis_dom"/>
</dbReference>
<sequence length="282" mass="32203">MRIARTEAHRSQIKGELDNIDHAEEQGIIIQKIWLTALDWRTRDDHASMDGQEADKDGNFHFPSGGTTRGPGQSGIAEQDIHCRCDIMEEVDGIRPEKRRLGKEGIGEYKNYGEWAKDQNIKSKVAIPKLPVTQVTPYLSKERMNELVSNKDISALSGKEFTLKERYALDANQKATYEAIADWTTGKHSWMRDWEQMRYKGITPTKQFLKGRDTVKVQRIRSYIEKAPKYKGSIARGINLDKIEYKTGETMKLKAMASFSEGTIPAYSEKNTWMVVNNNKKG</sequence>
<name>X0YRN5_9ZZZZ</name>
<organism evidence="3">
    <name type="scientific">marine sediment metagenome</name>
    <dbReference type="NCBI Taxonomy" id="412755"/>
    <lineage>
        <taxon>unclassified sequences</taxon>
        <taxon>metagenomes</taxon>
        <taxon>ecological metagenomes</taxon>
    </lineage>
</organism>
<accession>X0YRN5</accession>
<proteinExistence type="predicted"/>
<protein>
    <recommendedName>
        <fullName evidence="2">Phage head morphogenesis domain-containing protein</fullName>
    </recommendedName>
</protein>
<evidence type="ECO:0000256" key="1">
    <source>
        <dbReference type="SAM" id="MobiDB-lite"/>
    </source>
</evidence>
<reference evidence="3" key="1">
    <citation type="journal article" date="2014" name="Front. Microbiol.">
        <title>High frequency of phylogenetically diverse reductive dehalogenase-homologous genes in deep subseafloor sedimentary metagenomes.</title>
        <authorList>
            <person name="Kawai M."/>
            <person name="Futagami T."/>
            <person name="Toyoda A."/>
            <person name="Takaki Y."/>
            <person name="Nishi S."/>
            <person name="Hori S."/>
            <person name="Arai W."/>
            <person name="Tsubouchi T."/>
            <person name="Morono Y."/>
            <person name="Uchiyama I."/>
            <person name="Ito T."/>
            <person name="Fujiyama A."/>
            <person name="Inagaki F."/>
            <person name="Takami H."/>
        </authorList>
    </citation>
    <scope>NUCLEOTIDE SEQUENCE</scope>
    <source>
        <strain evidence="3">Expedition CK06-06</strain>
    </source>
</reference>
<evidence type="ECO:0000259" key="2">
    <source>
        <dbReference type="Pfam" id="PF04233"/>
    </source>
</evidence>